<accession>A0AAD5RXS5</accession>
<dbReference type="PANTHER" id="PTHR42973">
    <property type="entry name" value="BINDING OXIDOREDUCTASE, PUTATIVE (AFU_ORTHOLOGUE AFUA_1G17690)-RELATED"/>
    <property type="match status" value="1"/>
</dbReference>
<dbReference type="PROSITE" id="PS51387">
    <property type="entry name" value="FAD_PCMH"/>
    <property type="match status" value="1"/>
</dbReference>
<dbReference type="InterPro" id="IPR006094">
    <property type="entry name" value="Oxid_FAD_bind_N"/>
</dbReference>
<evidence type="ECO:0000259" key="7">
    <source>
        <dbReference type="PROSITE" id="PS51387"/>
    </source>
</evidence>
<comment type="caution">
    <text evidence="8">The sequence shown here is derived from an EMBL/GenBank/DDBJ whole genome shotgun (WGS) entry which is preliminary data.</text>
</comment>
<comment type="similarity">
    <text evidence="2">Belongs to the oxygen-dependent FAD-linked oxidoreductase family.</text>
</comment>
<keyword evidence="9" id="KW-1185">Reference proteome</keyword>
<dbReference type="EMBL" id="JAKWBI020000145">
    <property type="protein sequence ID" value="KAJ2901620.1"/>
    <property type="molecule type" value="Genomic_DNA"/>
</dbReference>
<name>A0AAD5RXS5_9PEZI</name>
<keyword evidence="5" id="KW-0560">Oxidoreductase</keyword>
<feature type="signal peptide" evidence="6">
    <location>
        <begin position="1"/>
        <end position="21"/>
    </location>
</feature>
<evidence type="ECO:0000256" key="3">
    <source>
        <dbReference type="ARBA" id="ARBA00022630"/>
    </source>
</evidence>
<dbReference type="InterPro" id="IPR016169">
    <property type="entry name" value="FAD-bd_PCMH_sub2"/>
</dbReference>
<dbReference type="GO" id="GO:0071949">
    <property type="term" value="F:FAD binding"/>
    <property type="evidence" value="ECO:0007669"/>
    <property type="project" value="InterPro"/>
</dbReference>
<dbReference type="SUPFAM" id="SSF56176">
    <property type="entry name" value="FAD-binding/transporter-associated domain-like"/>
    <property type="match status" value="1"/>
</dbReference>
<dbReference type="GO" id="GO:0016491">
    <property type="term" value="F:oxidoreductase activity"/>
    <property type="evidence" value="ECO:0007669"/>
    <property type="project" value="UniProtKB-KW"/>
</dbReference>
<dbReference type="Gene3D" id="3.30.465.10">
    <property type="match status" value="2"/>
</dbReference>
<dbReference type="InterPro" id="IPR050416">
    <property type="entry name" value="FAD-linked_Oxidoreductase"/>
</dbReference>
<sequence length="580" mass="62126">MNLTTMLLALMGALLPNLVFSAPQPKCRCHPSQNCWPSAKEWDTLASKLEGRLIPTVPLGTPCHDPTYNASACETLQKEWFSPETHLESSHSVMHPYWANNSCEAYTDRGKPCVVGTYVSYAVEVLSEKDIQTAVKFARDKNLRVVVRTTGHDYFGRSTGTGALAIWTRNLTSITVDHDYESPSYTGPAITLSAGVRGYQAIEAAGAANLAVLTGTCPTVGAAGGYIQGGGHSILSSVHGMAADQALSFRIVAADGSLATASPQENPDLFWALAGGSPGSFGVVASVAVRAHPDPAPISGARFGFLRGNATGSFVDAVDYFHDALPSLTSAGATVAYYADRDSFLISPLTLPGGSESDALELLRPLSDKVVRELGLGVSVGLEAVESGSLAAHVDEFLGPLPWGQFEVERRQLGSRLIPGAALGRGSARRERMYGALRQVAQGGASFAAVAANATGKWDGAEDAGAVGRAWREALVHVQLYRASGAGDWDTVLSNQDVITNDWIPVLDEVLGEIEGGPSAYVNEADHQEKDWKNVFYGENYEKLLEVKRKWDPEGFWYGYKSVGSEDWEVDREGFMCRTD</sequence>
<dbReference type="InterPro" id="IPR036318">
    <property type="entry name" value="FAD-bd_PCMH-like_sf"/>
</dbReference>
<keyword evidence="6" id="KW-0732">Signal</keyword>
<evidence type="ECO:0000313" key="8">
    <source>
        <dbReference type="EMBL" id="KAJ2901620.1"/>
    </source>
</evidence>
<dbReference type="Pfam" id="PF01565">
    <property type="entry name" value="FAD_binding_4"/>
    <property type="match status" value="1"/>
</dbReference>
<proteinExistence type="inferred from homology"/>
<keyword evidence="3" id="KW-0285">Flavoprotein</keyword>
<comment type="cofactor">
    <cofactor evidence="1">
        <name>FAD</name>
        <dbReference type="ChEBI" id="CHEBI:57692"/>
    </cofactor>
</comment>
<keyword evidence="4" id="KW-0274">FAD</keyword>
<evidence type="ECO:0000256" key="6">
    <source>
        <dbReference type="SAM" id="SignalP"/>
    </source>
</evidence>
<protein>
    <submittedName>
        <fullName evidence="8">FAD binding domain-containing protein</fullName>
    </submittedName>
</protein>
<dbReference type="PANTHER" id="PTHR42973:SF39">
    <property type="entry name" value="FAD-BINDING PCMH-TYPE DOMAIN-CONTAINING PROTEIN"/>
    <property type="match status" value="1"/>
</dbReference>
<dbReference type="InterPro" id="IPR016166">
    <property type="entry name" value="FAD-bd_PCMH"/>
</dbReference>
<dbReference type="AlphaFoldDB" id="A0AAD5RXS5"/>
<evidence type="ECO:0000256" key="2">
    <source>
        <dbReference type="ARBA" id="ARBA00005466"/>
    </source>
</evidence>
<evidence type="ECO:0000256" key="5">
    <source>
        <dbReference type="ARBA" id="ARBA00023002"/>
    </source>
</evidence>
<dbReference type="Pfam" id="PF08031">
    <property type="entry name" value="BBE"/>
    <property type="match status" value="1"/>
</dbReference>
<evidence type="ECO:0000256" key="4">
    <source>
        <dbReference type="ARBA" id="ARBA00022827"/>
    </source>
</evidence>
<evidence type="ECO:0000256" key="1">
    <source>
        <dbReference type="ARBA" id="ARBA00001974"/>
    </source>
</evidence>
<dbReference type="InterPro" id="IPR012951">
    <property type="entry name" value="BBE"/>
</dbReference>
<feature type="chain" id="PRO_5042030045" evidence="6">
    <location>
        <begin position="22"/>
        <end position="580"/>
    </location>
</feature>
<organism evidence="8 9">
    <name type="scientific">Zalerion maritima</name>
    <dbReference type="NCBI Taxonomy" id="339359"/>
    <lineage>
        <taxon>Eukaryota</taxon>
        <taxon>Fungi</taxon>
        <taxon>Dikarya</taxon>
        <taxon>Ascomycota</taxon>
        <taxon>Pezizomycotina</taxon>
        <taxon>Sordariomycetes</taxon>
        <taxon>Lulworthiomycetidae</taxon>
        <taxon>Lulworthiales</taxon>
        <taxon>Lulworthiaceae</taxon>
        <taxon>Zalerion</taxon>
    </lineage>
</organism>
<feature type="domain" description="FAD-binding PCMH-type" evidence="7">
    <location>
        <begin position="107"/>
        <end position="294"/>
    </location>
</feature>
<reference evidence="8" key="1">
    <citation type="submission" date="2022-07" db="EMBL/GenBank/DDBJ databases">
        <title>Draft genome sequence of Zalerion maritima ATCC 34329, a (micro)plastics degrading marine fungus.</title>
        <authorList>
            <person name="Paco A."/>
            <person name="Goncalves M.F.M."/>
            <person name="Rocha-Santos T.A.P."/>
            <person name="Alves A."/>
        </authorList>
    </citation>
    <scope>NUCLEOTIDE SEQUENCE</scope>
    <source>
        <strain evidence="8">ATCC 34329</strain>
    </source>
</reference>
<gene>
    <name evidence="8" type="ORF">MKZ38_001640</name>
</gene>
<dbReference type="Proteomes" id="UP001201980">
    <property type="component" value="Unassembled WGS sequence"/>
</dbReference>
<evidence type="ECO:0000313" key="9">
    <source>
        <dbReference type="Proteomes" id="UP001201980"/>
    </source>
</evidence>